<dbReference type="Pfam" id="PF01546">
    <property type="entry name" value="Peptidase_M20"/>
    <property type="match status" value="1"/>
</dbReference>
<dbReference type="SUPFAM" id="SSF48403">
    <property type="entry name" value="Ankyrin repeat"/>
    <property type="match status" value="1"/>
</dbReference>
<dbReference type="SUPFAM" id="SSF55031">
    <property type="entry name" value="Bacterial exopeptidase dimerisation domain"/>
    <property type="match status" value="1"/>
</dbReference>
<feature type="region of interest" description="Disordered" evidence="5">
    <location>
        <begin position="1"/>
        <end position="47"/>
    </location>
</feature>
<dbReference type="SMART" id="SM00248">
    <property type="entry name" value="ANK"/>
    <property type="match status" value="1"/>
</dbReference>
<evidence type="ECO:0000256" key="4">
    <source>
        <dbReference type="PROSITE-ProRule" id="PRU00023"/>
    </source>
</evidence>
<dbReference type="NCBIfam" id="TIGR01891">
    <property type="entry name" value="amidohydrolases"/>
    <property type="match status" value="1"/>
</dbReference>
<dbReference type="SMART" id="SM01225">
    <property type="entry name" value="G8"/>
    <property type="match status" value="1"/>
</dbReference>
<sequence>MEVVSAAIPEARSRAQRPWRHTSCRPGPKAAARQERGNGGTINAQPGTRAPQMLLQEPPKWFADLFLTLQPLGNGKAQRREPSQNRMEMMKYWQVCEKVKNLSEELMQAVAIHSTNYVNVKGNVAFDIIGHMFFIETGMEMHNTLEGNLGVGAIPLLSGMLESDQEPAGFWTAAPNNVWRDNVAVTGSDGWYFQLPGTPISHNIDIYKGLTWCWQLGIPELQTFRFVSEEGSQQIEDDEAGAKKHQPRTDGFTALHLAACKGRLDIVQLLIEPSADSICPVGTRIGEWRRNRCHHLPGSCIRIYLTWIPRKEPCNADSAEDPQILFNTTCRAESFPRTRERAAAIRDEIVSWRRHLHAHPELMYQEHMTSQFIQDVLKSLGIPFTAGWAKNTRQNATGRARPVLGPGGTGVVAEIGRGAPLVALRADMDALPILEETPVPYRSEHPGQMHACGHDGHSSMLLGAAKLLKDMDLPGTVRLIFQPAEEGGAGAKRMLEEGVLNGVSRIFGLHLFPSLPSGVIAGRSGTTMAAADFFDFRVRGVGAHGAMPHLGVDPVTATAAVVQSLQSIVSRETDPLSSSVISVTKVSCGDAYNVIPSGCTVGGTFRSLTSAGLDALRERLMEVARQVALAHRCSVENATFMADSFPPLENDQQLWKWLDESTGLKEGFPSMLWDLPPTMGGEDFAFFTQQIPGAFIFLGQGSKLDRTMTIAASDETGAYSETVYVPTNVSLHSPMFHMDEDVLELGSALHAHMAVASLHAIALLSDLTCWGIGKACYNAMKMGSVHNHHMTAVEGGKQDYESIKFIRSAPASHGNKFETDFVNIPHIKDSVFVRILPQNLGEVILGATASLFTEKAKMMEVIRQHEEHADACVKISEDSIAPRIAPPCLARSVQLPQNEQFYVTDSMWINTGEAVAEKPKKYSGLQGLRQVLVRAFSAHFGRAEELGHFPGAGLSSPSVPSSLTDSAVSCTERTFVKWHQGAHTYRLSGLSFTNVTRKLDVHKKDIFWDLDGSLTGTPDSYTSWADAFNLGHPDCVYTQVLFNTSEDGTEMETTWYSDTGMYTDSPGMFKTSANKYQHEVRNHTFMTCTTPIRKLGIAWPEPQEVHLRQLIVTNLDTGLWQAHEFEKLELFGWGFPVVANQRLEVRPNFLGMDLTEGGIQYGFNDLLASKEGDALKNKKTPTPEWLQLQLKFWMNYNHVKLTNPYSWWAGTRYGESAELRAVQLEEKKPYLTDPTPLDTPESLPSMTHGMKDARTWAMSFRYPKPADAPAWESVPYGAHFEARKCPDEGCILNLPDRNQNWTHYILWSEKFGDVTGQAVEIDAPDWIMFDMDLVVLKNLTIKGKLSFDDSQNRILRTGNILVWGVLEIGTASSPFGQSTGNTARVELTGNVLDLADYMYIQEQSLWGKVVTVIGQVNTYGAPIP</sequence>
<evidence type="ECO:0000313" key="9">
    <source>
        <dbReference type="Proteomes" id="UP001152797"/>
    </source>
</evidence>
<dbReference type="Pfam" id="PF10162">
    <property type="entry name" value="G8"/>
    <property type="match status" value="1"/>
</dbReference>
<dbReference type="PANTHER" id="PTHR11014">
    <property type="entry name" value="PEPTIDASE M20 FAMILY MEMBER"/>
    <property type="match status" value="1"/>
</dbReference>
<dbReference type="Proteomes" id="UP001152797">
    <property type="component" value="Unassembled WGS sequence"/>
</dbReference>
<dbReference type="OrthoDB" id="6119954at2759"/>
<keyword evidence="2 8" id="KW-0378">Hydrolase</keyword>
<dbReference type="EMBL" id="CAMXCT030006710">
    <property type="protein sequence ID" value="CAL4806019.1"/>
    <property type="molecule type" value="Genomic_DNA"/>
</dbReference>
<evidence type="ECO:0000256" key="2">
    <source>
        <dbReference type="ARBA" id="ARBA00022801"/>
    </source>
</evidence>
<evidence type="ECO:0000256" key="1">
    <source>
        <dbReference type="ARBA" id="ARBA00006153"/>
    </source>
</evidence>
<evidence type="ECO:0000313" key="8">
    <source>
        <dbReference type="EMBL" id="CAL4806019.1"/>
    </source>
</evidence>
<dbReference type="InterPro" id="IPR036264">
    <property type="entry name" value="Bact_exopeptidase_dim_dom"/>
</dbReference>
<feature type="domain" description="G8" evidence="6">
    <location>
        <begin position="1308"/>
        <end position="1424"/>
    </location>
</feature>
<dbReference type="Pfam" id="PF07687">
    <property type="entry name" value="M20_dimer"/>
    <property type="match status" value="1"/>
</dbReference>
<name>A0A9P1GPU3_9DINO</name>
<feature type="repeat" description="ANK" evidence="4">
    <location>
        <begin position="250"/>
        <end position="276"/>
    </location>
</feature>
<feature type="compositionally biased region" description="Basic residues" evidence="5">
    <location>
        <begin position="14"/>
        <end position="23"/>
    </location>
</feature>
<dbReference type="InterPro" id="IPR036770">
    <property type="entry name" value="Ankyrin_rpt-contain_sf"/>
</dbReference>
<evidence type="ECO:0000256" key="5">
    <source>
        <dbReference type="SAM" id="MobiDB-lite"/>
    </source>
</evidence>
<dbReference type="InterPro" id="IPR011650">
    <property type="entry name" value="Peptidase_M20_dimer"/>
</dbReference>
<accession>A0A9P1GPU3</accession>
<dbReference type="PROSITE" id="PS50297">
    <property type="entry name" value="ANK_REP_REGION"/>
    <property type="match status" value="1"/>
</dbReference>
<dbReference type="FunFam" id="3.30.70.360:FF:000001">
    <property type="entry name" value="N-acetyldiaminopimelate deacetylase"/>
    <property type="match status" value="1"/>
</dbReference>
<dbReference type="Gene3D" id="3.40.630.10">
    <property type="entry name" value="Zn peptidases"/>
    <property type="match status" value="1"/>
</dbReference>
<evidence type="ECO:0000256" key="3">
    <source>
        <dbReference type="ARBA" id="ARBA00023180"/>
    </source>
</evidence>
<reference evidence="8 9" key="2">
    <citation type="submission" date="2024-05" db="EMBL/GenBank/DDBJ databases">
        <authorList>
            <person name="Chen Y."/>
            <person name="Shah S."/>
            <person name="Dougan E. K."/>
            <person name="Thang M."/>
            <person name="Chan C."/>
        </authorList>
    </citation>
    <scope>NUCLEOTIDE SEQUENCE [LARGE SCALE GENOMIC DNA]</scope>
</reference>
<dbReference type="InterPro" id="IPR019316">
    <property type="entry name" value="G8_domain"/>
</dbReference>
<proteinExistence type="inferred from homology"/>
<dbReference type="PROSITE" id="PS50088">
    <property type="entry name" value="ANK_REPEAT"/>
    <property type="match status" value="1"/>
</dbReference>
<reference evidence="7" key="1">
    <citation type="submission" date="2022-10" db="EMBL/GenBank/DDBJ databases">
        <authorList>
            <person name="Chen Y."/>
            <person name="Dougan E. K."/>
            <person name="Chan C."/>
            <person name="Rhodes N."/>
            <person name="Thang M."/>
        </authorList>
    </citation>
    <scope>NUCLEOTIDE SEQUENCE</scope>
</reference>
<dbReference type="GO" id="GO:0016787">
    <property type="term" value="F:hydrolase activity"/>
    <property type="evidence" value="ECO:0007669"/>
    <property type="project" value="UniProtKB-KW"/>
</dbReference>
<keyword evidence="9" id="KW-1185">Reference proteome</keyword>
<protein>
    <submittedName>
        <fullName evidence="8">IAA-amino acid hydrolase ILR1-like 7</fullName>
    </submittedName>
</protein>
<dbReference type="SUPFAM" id="SSF53187">
    <property type="entry name" value="Zn-dependent exopeptidases"/>
    <property type="match status" value="1"/>
</dbReference>
<comment type="caution">
    <text evidence="7">The sequence shown here is derived from an EMBL/GenBank/DDBJ whole genome shotgun (WGS) entry which is preliminary data.</text>
</comment>
<keyword evidence="3" id="KW-0325">Glycoprotein</keyword>
<dbReference type="InterPro" id="IPR017439">
    <property type="entry name" value="Amidohydrolase"/>
</dbReference>
<dbReference type="Pfam" id="PF00023">
    <property type="entry name" value="Ank"/>
    <property type="match status" value="1"/>
</dbReference>
<dbReference type="PANTHER" id="PTHR11014:SF63">
    <property type="entry name" value="METALLOPEPTIDASE, PUTATIVE (AFU_ORTHOLOGUE AFUA_6G09600)-RELATED"/>
    <property type="match status" value="1"/>
</dbReference>
<dbReference type="InterPro" id="IPR055401">
    <property type="entry name" value="CEMIP_beta-hel_dom"/>
</dbReference>
<evidence type="ECO:0000259" key="6">
    <source>
        <dbReference type="PROSITE" id="PS51484"/>
    </source>
</evidence>
<dbReference type="Gene3D" id="3.30.70.360">
    <property type="match status" value="1"/>
</dbReference>
<gene>
    <name evidence="7" type="ORF">C1SCF055_LOCUS43252</name>
</gene>
<feature type="non-terminal residue" evidence="7">
    <location>
        <position position="1"/>
    </location>
</feature>
<dbReference type="InterPro" id="IPR002110">
    <property type="entry name" value="Ankyrin_rpt"/>
</dbReference>
<dbReference type="InterPro" id="IPR002933">
    <property type="entry name" value="Peptidase_M20"/>
</dbReference>
<evidence type="ECO:0000313" key="7">
    <source>
        <dbReference type="EMBL" id="CAI4018707.1"/>
    </source>
</evidence>
<dbReference type="Gene3D" id="1.25.40.20">
    <property type="entry name" value="Ankyrin repeat-containing domain"/>
    <property type="match status" value="1"/>
</dbReference>
<comment type="similarity">
    <text evidence="1">Belongs to the peptidase M20 family.</text>
</comment>
<dbReference type="EMBL" id="CAMXCT010006710">
    <property type="protein sequence ID" value="CAI4018707.1"/>
    <property type="molecule type" value="Genomic_DNA"/>
</dbReference>
<dbReference type="PROSITE" id="PS51484">
    <property type="entry name" value="G8"/>
    <property type="match status" value="1"/>
</dbReference>
<dbReference type="Pfam" id="PF24606">
    <property type="entry name" value="CEMIP_beta-hel"/>
    <property type="match status" value="1"/>
</dbReference>
<organism evidence="7">
    <name type="scientific">Cladocopium goreaui</name>
    <dbReference type="NCBI Taxonomy" id="2562237"/>
    <lineage>
        <taxon>Eukaryota</taxon>
        <taxon>Sar</taxon>
        <taxon>Alveolata</taxon>
        <taxon>Dinophyceae</taxon>
        <taxon>Suessiales</taxon>
        <taxon>Symbiodiniaceae</taxon>
        <taxon>Cladocopium</taxon>
    </lineage>
</organism>
<keyword evidence="4" id="KW-0040">ANK repeat</keyword>
<dbReference type="EMBL" id="CAMXCT020006710">
    <property type="protein sequence ID" value="CAL1172082.1"/>
    <property type="molecule type" value="Genomic_DNA"/>
</dbReference>